<reference evidence="2" key="1">
    <citation type="submission" date="2020-01" db="EMBL/GenBank/DDBJ databases">
        <authorList>
            <person name="Mishra B."/>
        </authorList>
    </citation>
    <scope>NUCLEOTIDE SEQUENCE [LARGE SCALE GENOMIC DNA]</scope>
</reference>
<proteinExistence type="predicted"/>
<protein>
    <submittedName>
        <fullName evidence="2">Uncharacterized protein</fullName>
    </submittedName>
</protein>
<keyword evidence="1" id="KW-1133">Transmembrane helix</keyword>
<evidence type="ECO:0000256" key="1">
    <source>
        <dbReference type="SAM" id="Phobius"/>
    </source>
</evidence>
<dbReference type="PANTHER" id="PTHR31721">
    <property type="entry name" value="OS06G0710300 PROTEIN"/>
    <property type="match status" value="1"/>
</dbReference>
<name>A0A6D2JJ79_9BRAS</name>
<dbReference type="EMBL" id="CACVBM020001251">
    <property type="protein sequence ID" value="CAA7041686.1"/>
    <property type="molecule type" value="Genomic_DNA"/>
</dbReference>
<keyword evidence="3" id="KW-1185">Reference proteome</keyword>
<feature type="transmembrane region" description="Helical" evidence="1">
    <location>
        <begin position="133"/>
        <end position="158"/>
    </location>
</feature>
<feature type="transmembrane region" description="Helical" evidence="1">
    <location>
        <begin position="222"/>
        <end position="241"/>
    </location>
</feature>
<accession>A0A6D2JJ79</accession>
<feature type="transmembrane region" description="Helical" evidence="1">
    <location>
        <begin position="247"/>
        <end position="267"/>
    </location>
</feature>
<dbReference type="Proteomes" id="UP000467841">
    <property type="component" value="Unassembled WGS sequence"/>
</dbReference>
<comment type="caution">
    <text evidence="2">The sequence shown here is derived from an EMBL/GenBank/DDBJ whole genome shotgun (WGS) entry which is preliminary data.</text>
</comment>
<organism evidence="2 3">
    <name type="scientific">Microthlaspi erraticum</name>
    <dbReference type="NCBI Taxonomy" id="1685480"/>
    <lineage>
        <taxon>Eukaryota</taxon>
        <taxon>Viridiplantae</taxon>
        <taxon>Streptophyta</taxon>
        <taxon>Embryophyta</taxon>
        <taxon>Tracheophyta</taxon>
        <taxon>Spermatophyta</taxon>
        <taxon>Magnoliopsida</taxon>
        <taxon>eudicotyledons</taxon>
        <taxon>Gunneridae</taxon>
        <taxon>Pentapetalae</taxon>
        <taxon>rosids</taxon>
        <taxon>malvids</taxon>
        <taxon>Brassicales</taxon>
        <taxon>Brassicaceae</taxon>
        <taxon>Coluteocarpeae</taxon>
        <taxon>Microthlaspi</taxon>
    </lineage>
</organism>
<keyword evidence="1" id="KW-0812">Transmembrane</keyword>
<evidence type="ECO:0000313" key="2">
    <source>
        <dbReference type="EMBL" id="CAA7041686.1"/>
    </source>
</evidence>
<sequence length="275" mass="30927">MTTTRLLLRRNSRPLDLSPSAPTCYLSRTRILKCSLRLGSDGKNQNQNQQNQRSTLKDKERKLPVEVKAYAPSSSEILITSTTQVKRGSMDLAFLVTRVTDIVLTDLRQAIKRRTWKLQMQRNIEKVITDCRFFTLFAVVGTLLGSVLCFLEGCSRVIECYTHWLIGLSHGAKGNTIHILIEALDMFLFGTSMLVLGKSIYNMFVSYKTNKNNHSIGEVKTRIGYAVVMILHVGMVEKFTTTPLVTSMDLACFAASLFISSASMFVFSRLSSSFK</sequence>
<dbReference type="InterPro" id="IPR005134">
    <property type="entry name" value="UPF0114"/>
</dbReference>
<dbReference type="Pfam" id="PF03350">
    <property type="entry name" value="UPF0114"/>
    <property type="match status" value="1"/>
</dbReference>
<gene>
    <name evidence="2" type="ORF">MERR_LOCUS28921</name>
</gene>
<dbReference type="AlphaFoldDB" id="A0A6D2JJ79"/>
<keyword evidence="1" id="KW-0472">Membrane</keyword>
<dbReference type="PANTHER" id="PTHR31721:SF3">
    <property type="entry name" value="EXPRESSED PROTEIN"/>
    <property type="match status" value="1"/>
</dbReference>
<dbReference type="OrthoDB" id="1912077at2759"/>
<feature type="transmembrane region" description="Helical" evidence="1">
    <location>
        <begin position="178"/>
        <end position="201"/>
    </location>
</feature>
<evidence type="ECO:0000313" key="3">
    <source>
        <dbReference type="Proteomes" id="UP000467841"/>
    </source>
</evidence>